<protein>
    <submittedName>
        <fullName evidence="4">GIY-YIG nuclease family protein</fullName>
    </submittedName>
</protein>
<gene>
    <name evidence="4" type="ORF">HU230_36095</name>
    <name evidence="3" type="ORF">J4P68_15890</name>
</gene>
<dbReference type="SUPFAM" id="SSF82771">
    <property type="entry name" value="GIY-YIG endonuclease"/>
    <property type="match status" value="1"/>
</dbReference>
<dbReference type="PANTHER" id="PTHR34477:SF5">
    <property type="entry name" value="BSL5627 PROTEIN"/>
    <property type="match status" value="1"/>
</dbReference>
<evidence type="ECO:0000313" key="4">
    <source>
        <dbReference type="EMBL" id="NVL10979.1"/>
    </source>
</evidence>
<dbReference type="PROSITE" id="PS50164">
    <property type="entry name" value="GIY_YIG"/>
    <property type="match status" value="1"/>
</dbReference>
<dbReference type="PANTHER" id="PTHR34477">
    <property type="entry name" value="UPF0213 PROTEIN YHBQ"/>
    <property type="match status" value="1"/>
</dbReference>
<evidence type="ECO:0000313" key="5">
    <source>
        <dbReference type="Proteomes" id="UP000692816"/>
    </source>
</evidence>
<accession>A0A974AFP5</accession>
<evidence type="ECO:0000259" key="2">
    <source>
        <dbReference type="PROSITE" id="PS50164"/>
    </source>
</evidence>
<dbReference type="Gene3D" id="3.40.1440.10">
    <property type="entry name" value="GIY-YIG endonuclease"/>
    <property type="match status" value="1"/>
</dbReference>
<comment type="caution">
    <text evidence="4">The sequence shown here is derived from an EMBL/GenBank/DDBJ whole genome shotgun (WGS) entry which is preliminary data.</text>
</comment>
<dbReference type="InterPro" id="IPR000305">
    <property type="entry name" value="GIY-YIG_endonuc"/>
</dbReference>
<evidence type="ECO:0000313" key="3">
    <source>
        <dbReference type="EMBL" id="MBO1430915.1"/>
    </source>
</evidence>
<evidence type="ECO:0000256" key="1">
    <source>
        <dbReference type="ARBA" id="ARBA00007435"/>
    </source>
</evidence>
<dbReference type="Proteomes" id="UP000692816">
    <property type="component" value="Unassembled WGS sequence"/>
</dbReference>
<dbReference type="RefSeq" id="WP_176534009.1">
    <property type="nucleotide sequence ID" value="NZ_CP088022.1"/>
</dbReference>
<organism evidence="4">
    <name type="scientific">Bradyrhizobium quebecense</name>
    <dbReference type="NCBI Taxonomy" id="2748629"/>
    <lineage>
        <taxon>Bacteria</taxon>
        <taxon>Pseudomonadati</taxon>
        <taxon>Pseudomonadota</taxon>
        <taxon>Alphaproteobacteria</taxon>
        <taxon>Hyphomicrobiales</taxon>
        <taxon>Nitrobacteraceae</taxon>
        <taxon>Bradyrhizobium</taxon>
    </lineage>
</organism>
<dbReference type="EMBL" id="JABWSX010000001">
    <property type="protein sequence ID" value="NVL10979.1"/>
    <property type="molecule type" value="Genomic_DNA"/>
</dbReference>
<sequence length="96" mass="11272">MNAAVYYVYILASRRHGTLYIGVSNNLCTRLTLHRAGRGSQFVKKYGVTRLVYMEVYASPQEAIAREKALKEWRRDWKVRLIEQDNPEWSDLSHLL</sequence>
<name>A0A974AFP5_9BRAD</name>
<keyword evidence="5" id="KW-1185">Reference proteome</keyword>
<dbReference type="CDD" id="cd10448">
    <property type="entry name" value="GIY-YIG_unchar_3"/>
    <property type="match status" value="1"/>
</dbReference>
<dbReference type="InterPro" id="IPR035901">
    <property type="entry name" value="GIY-YIG_endonuc_sf"/>
</dbReference>
<dbReference type="InterPro" id="IPR050190">
    <property type="entry name" value="UPF0213_domain"/>
</dbReference>
<reference evidence="3" key="2">
    <citation type="journal article" date="2021" name="Int. J. Syst. Evol. Microbiol.">
        <title>Bradyrhizobium septentrionale sp. nov. (sv. septentrionale) and Bradyrhizobium quebecense sp. nov. (sv. septentrionale) associated with legumes native to Canada possess rearranged symbiosis genes and numerous insertion sequences.</title>
        <authorList>
            <person name="Bromfield E.S.P."/>
            <person name="Cloutier S."/>
        </authorList>
    </citation>
    <scope>NUCLEOTIDE SEQUENCE</scope>
    <source>
        <strain evidence="3">12S5</strain>
    </source>
</reference>
<dbReference type="Pfam" id="PF01541">
    <property type="entry name" value="GIY-YIG"/>
    <property type="match status" value="1"/>
</dbReference>
<comment type="similarity">
    <text evidence="1">Belongs to the UPF0213 family.</text>
</comment>
<reference evidence="4" key="1">
    <citation type="submission" date="2020-06" db="EMBL/GenBank/DDBJ databases">
        <title>Whole Genome Sequence of Bradyrhizobium sp. Strain 66S1MB.</title>
        <authorList>
            <person name="Bromfield E."/>
            <person name="Cloutier S."/>
        </authorList>
    </citation>
    <scope>NUCLEOTIDE SEQUENCE</scope>
    <source>
        <strain evidence="4">66S1MB</strain>
    </source>
</reference>
<dbReference type="SMART" id="SM00465">
    <property type="entry name" value="GIYc"/>
    <property type="match status" value="1"/>
</dbReference>
<feature type="domain" description="GIY-YIG" evidence="2">
    <location>
        <begin position="4"/>
        <end position="80"/>
    </location>
</feature>
<dbReference type="AlphaFoldDB" id="A0A974AFP5"/>
<proteinExistence type="inferred from homology"/>
<dbReference type="EMBL" id="JAGEPA010000001">
    <property type="protein sequence ID" value="MBO1430915.1"/>
    <property type="molecule type" value="Genomic_DNA"/>
</dbReference>